<evidence type="ECO:0000313" key="1">
    <source>
        <dbReference type="EMBL" id="KAK4016724.1"/>
    </source>
</evidence>
<protein>
    <submittedName>
        <fullName evidence="1">Uncharacterized protein</fullName>
    </submittedName>
</protein>
<organism evidence="1 2">
    <name type="scientific">Daphnia magna</name>
    <dbReference type="NCBI Taxonomy" id="35525"/>
    <lineage>
        <taxon>Eukaryota</taxon>
        <taxon>Metazoa</taxon>
        <taxon>Ecdysozoa</taxon>
        <taxon>Arthropoda</taxon>
        <taxon>Crustacea</taxon>
        <taxon>Branchiopoda</taxon>
        <taxon>Diplostraca</taxon>
        <taxon>Cladocera</taxon>
        <taxon>Anomopoda</taxon>
        <taxon>Daphniidae</taxon>
        <taxon>Daphnia</taxon>
    </lineage>
</organism>
<keyword evidence="2" id="KW-1185">Reference proteome</keyword>
<dbReference type="Proteomes" id="UP001234178">
    <property type="component" value="Unassembled WGS sequence"/>
</dbReference>
<evidence type="ECO:0000313" key="2">
    <source>
        <dbReference type="Proteomes" id="UP001234178"/>
    </source>
</evidence>
<sequence>MNLILTQSSCREKKKKLFRFESRGKCSTYRRVWSPSTKIGFLLFIDEESFKKDDVKSIKSVQTHIYTHLTGVFKMKTRDAISFENRCMCVCVDSPPPRGQQDILIFIWFFFHPLVFRHSLILAVF</sequence>
<comment type="caution">
    <text evidence="1">The sequence shown here is derived from an EMBL/GenBank/DDBJ whole genome shotgun (WGS) entry which is preliminary data.</text>
</comment>
<gene>
    <name evidence="1" type="ORF">OUZ56_031689</name>
</gene>
<reference evidence="1 2" key="1">
    <citation type="journal article" date="2023" name="Nucleic Acids Res.">
        <title>The hologenome of Daphnia magna reveals possible DNA methylation and microbiome-mediated evolution of the host genome.</title>
        <authorList>
            <person name="Chaturvedi A."/>
            <person name="Li X."/>
            <person name="Dhandapani V."/>
            <person name="Marshall H."/>
            <person name="Kissane S."/>
            <person name="Cuenca-Cambronero M."/>
            <person name="Asole G."/>
            <person name="Calvet F."/>
            <person name="Ruiz-Romero M."/>
            <person name="Marangio P."/>
            <person name="Guigo R."/>
            <person name="Rago D."/>
            <person name="Mirbahai L."/>
            <person name="Eastwood N."/>
            <person name="Colbourne J.K."/>
            <person name="Zhou J."/>
            <person name="Mallon E."/>
            <person name="Orsini L."/>
        </authorList>
    </citation>
    <scope>NUCLEOTIDE SEQUENCE [LARGE SCALE GENOMIC DNA]</scope>
    <source>
        <strain evidence="1">LRV0_1</strain>
    </source>
</reference>
<dbReference type="EMBL" id="JAOYFB010000005">
    <property type="protein sequence ID" value="KAK4016724.1"/>
    <property type="molecule type" value="Genomic_DNA"/>
</dbReference>
<proteinExistence type="predicted"/>
<name>A0ABQ9ZV13_9CRUS</name>
<accession>A0ABQ9ZV13</accession>